<dbReference type="PANTHER" id="PTHR45749">
    <property type="match status" value="1"/>
</dbReference>
<dbReference type="InterPro" id="IPR025398">
    <property type="entry name" value="DUF4371"/>
</dbReference>
<feature type="compositionally biased region" description="Polar residues" evidence="1">
    <location>
        <begin position="67"/>
        <end position="86"/>
    </location>
</feature>
<feature type="compositionally biased region" description="Basic and acidic residues" evidence="1">
    <location>
        <begin position="107"/>
        <end position="116"/>
    </location>
</feature>
<evidence type="ECO:0000313" key="3">
    <source>
        <dbReference type="EMBL" id="PCG73437.1"/>
    </source>
</evidence>
<organism evidence="3">
    <name type="scientific">Heliothis virescens</name>
    <name type="common">Tobacco budworm moth</name>
    <dbReference type="NCBI Taxonomy" id="7102"/>
    <lineage>
        <taxon>Eukaryota</taxon>
        <taxon>Metazoa</taxon>
        <taxon>Ecdysozoa</taxon>
        <taxon>Arthropoda</taxon>
        <taxon>Hexapoda</taxon>
        <taxon>Insecta</taxon>
        <taxon>Pterygota</taxon>
        <taxon>Neoptera</taxon>
        <taxon>Endopterygota</taxon>
        <taxon>Lepidoptera</taxon>
        <taxon>Glossata</taxon>
        <taxon>Ditrysia</taxon>
        <taxon>Noctuoidea</taxon>
        <taxon>Noctuidae</taxon>
        <taxon>Heliothinae</taxon>
        <taxon>Heliothis</taxon>
    </lineage>
</organism>
<reference evidence="3" key="1">
    <citation type="submission" date="2017-09" db="EMBL/GenBank/DDBJ databases">
        <title>Contemporary evolution of a Lepidopteran species, Heliothis virescens, in response to modern agricultural practices.</title>
        <authorList>
            <person name="Fritz M.L."/>
            <person name="Deyonke A.M."/>
            <person name="Papanicolaou A."/>
            <person name="Micinski S."/>
            <person name="Westbrook J."/>
            <person name="Gould F."/>
        </authorList>
    </citation>
    <scope>NUCLEOTIDE SEQUENCE [LARGE SCALE GENOMIC DNA]</scope>
    <source>
        <strain evidence="3">HvINT-</strain>
        <tissue evidence="3">Whole body</tissue>
    </source>
</reference>
<feature type="domain" description="TTF-type" evidence="2">
    <location>
        <begin position="212"/>
        <end position="298"/>
    </location>
</feature>
<protein>
    <recommendedName>
        <fullName evidence="2">TTF-type domain-containing protein</fullName>
    </recommendedName>
</protein>
<dbReference type="SMART" id="SM00597">
    <property type="entry name" value="ZnF_TTF"/>
    <property type="match status" value="1"/>
</dbReference>
<feature type="compositionally biased region" description="Basic and acidic residues" evidence="1">
    <location>
        <begin position="27"/>
        <end position="38"/>
    </location>
</feature>
<dbReference type="AlphaFoldDB" id="A0A2A4JN11"/>
<evidence type="ECO:0000259" key="2">
    <source>
        <dbReference type="SMART" id="SM00597"/>
    </source>
</evidence>
<comment type="caution">
    <text evidence="3">The sequence shown here is derived from an EMBL/GenBank/DDBJ whole genome shotgun (WGS) entry which is preliminary data.</text>
</comment>
<feature type="region of interest" description="Disordered" evidence="1">
    <location>
        <begin position="24"/>
        <end position="133"/>
    </location>
</feature>
<dbReference type="Pfam" id="PF14291">
    <property type="entry name" value="DUF4371"/>
    <property type="match status" value="1"/>
</dbReference>
<dbReference type="PANTHER" id="PTHR45749:SF21">
    <property type="entry name" value="DUF4371 DOMAIN-CONTAINING PROTEIN"/>
    <property type="match status" value="1"/>
</dbReference>
<dbReference type="EMBL" id="NWSH01000943">
    <property type="protein sequence ID" value="PCG73437.1"/>
    <property type="molecule type" value="Genomic_DNA"/>
</dbReference>
<dbReference type="InterPro" id="IPR006580">
    <property type="entry name" value="Znf_TTF"/>
</dbReference>
<sequence length="594" mass="68208">MDHESYYVLNSIIVFAYRLHNMSGLGPKRDRDAGRKWESGSSKRRRKAERAISNQALSKGMMKFLNPTASGTTEPSESIASTSKKYSATIEIPMNLRSTDGEPLNTDTERQSEIDTKSISNESDSDDEIPVFPEGNILDHEKKMKICSPPTSSDASDAIKQVFDNFDPGMWSMPISDVQRHDIVQNGPSQQFDIGDEDYPKDDDHRHFSNFHFSRKLNNGEIQHRRWLVYSKSQNKVFCFPCRLFGNSQTQMVQGGCCDWKHLSSILQRHENTKEHMAFMFQWITLERGIKHEKTIDKENERLIRESQKHWYNLFERLIDIINFLASHNLAFRGHREAIKTDGDFRNSGNFIDLFKLISKFDPTLREHMRRITDKQLAHHYLSHDIQNELITLMAKTVTDEVIRKLKEAKYYSFLLDCTRDCSKVEQMSVILRFCNISTGTIEEHFIGFLAVSETTGEYLSNAILGELEKNGLDIQNCRGQGYDNGANMVDVVFKQLLHNEYRRSFIEFHYKLCDLINKEPFVGGTVKNTGLQCPMPAGPQALMNMTAPTEHFPSVFPFEKGSIDVDLSVTGTREPVLQISVVLTFIQKNLART</sequence>
<proteinExistence type="predicted"/>
<accession>A0A2A4JN11</accession>
<gene>
    <name evidence="3" type="ORF">B5V51_14815</name>
</gene>
<evidence type="ECO:0000256" key="1">
    <source>
        <dbReference type="SAM" id="MobiDB-lite"/>
    </source>
</evidence>
<name>A0A2A4JN11_HELVI</name>